<comment type="similarity">
    <text evidence="8">Belongs to the RNR ribonuclease family. RNase R subfamily.</text>
</comment>
<evidence type="ECO:0000256" key="8">
    <source>
        <dbReference type="HAMAP-Rule" id="MF_01895"/>
    </source>
</evidence>
<dbReference type="PROSITE" id="PS01175">
    <property type="entry name" value="RIBONUCLEASE_II"/>
    <property type="match status" value="1"/>
</dbReference>
<dbReference type="NCBIfam" id="TIGR02063">
    <property type="entry name" value="RNase_R"/>
    <property type="match status" value="1"/>
</dbReference>
<dbReference type="Pfam" id="PF08206">
    <property type="entry name" value="OB_RNB"/>
    <property type="match status" value="1"/>
</dbReference>
<evidence type="ECO:0000256" key="7">
    <source>
        <dbReference type="ARBA" id="ARBA00022884"/>
    </source>
</evidence>
<dbReference type="InterPro" id="IPR012340">
    <property type="entry name" value="NA-bd_OB-fold"/>
</dbReference>
<sequence length="919" mass="99686">MKQPTHTIPSREEILAVFREASGALDAAGLARALKVKPAAQEVLGRRLNAMERDGQIRSDRSGTYMLADHSGFIAGRVSAHRDGFGFVIPDEPGPDLFLSDREMQKVLHGDRVMARVTGQDRRGRQEGSIVEVVERANTHIIGRLLNEGGVWIVSPEDQRISQDILVSGSPGKARAGQVVSVELLEQPGRFQKPTGRITEVLGELDDPGMEIEIAVRKFGVPHVFSAPALKQAARLPNEVVNADLADRVDLRDVPLVTIDGEDARDFDDAVYCEPVKIGAARGFRLLVAIADVSHYVKPNDALDADAIERSTSVYFPRRVIPMLPEKLSNGLCSLNPAVDRCTLVCDMVVTEDGEVTAYQFYPAVMHSAARLTYNQVADILASTDGEEAQKRPAIVPHLLNLNQVFRALLKARQERGAIDFETTETYIVCNALGKIEKIIPRTRNDAHRLIEECMLAANVCAADFLLRHKHPGTFRVHAVPTEEKLNQLRTFLKQVGLNLGGGSKPTARDYAAVMQQIKERPDAALLQTMLLRSMQQAVYSPDNVGHFGLAYEAYAHFTSPIRRYPDLLTHRAIKAILLGKRYEPKGIELGKLNTTQSNAARKQAAKDKAEGKPQKSEKDLTVWDALGVHCSANERRADEASRDVENWLKCFFMQDKIGEEFTGTVAGVTTFGIFVQLDELFVEGLVHITELGADYFQYDEARHELRGERTGQRYQLTDRVTVKVARVDLESRKIDLTLAAPGAQAQAERAPQAKAPSAPAALPSPLERALQAAHEATETKPPKSRKARAKAVAEGLLSAAAPAAAPVPAPAPAIEDEAEEDVVFVPPPRKPRAAKTAATGVVKAPAKAAKKAVAAAPVAEAPAQAPVKAPTKAPTKAPAKPAAKKAAAKPVAKTAARSTTKEAAPKAAKTASKTSKTK</sequence>
<dbReference type="InterPro" id="IPR040476">
    <property type="entry name" value="CSD2"/>
</dbReference>
<accession>A0A1S2N3U9</accession>
<feature type="compositionally biased region" description="Low complexity" evidence="9">
    <location>
        <begin position="742"/>
        <end position="767"/>
    </location>
</feature>
<keyword evidence="5 8" id="KW-0378">Hydrolase</keyword>
<protein>
    <recommendedName>
        <fullName evidence="8">Ribonuclease R</fullName>
        <shortName evidence="8">RNase R</shortName>
        <ecNumber evidence="8">3.1.13.1</ecNumber>
    </recommendedName>
</protein>
<evidence type="ECO:0000259" key="10">
    <source>
        <dbReference type="PROSITE" id="PS50126"/>
    </source>
</evidence>
<dbReference type="InterPro" id="IPR011129">
    <property type="entry name" value="CSD"/>
</dbReference>
<evidence type="ECO:0000313" key="12">
    <source>
        <dbReference type="Proteomes" id="UP000180246"/>
    </source>
</evidence>
<comment type="function">
    <text evidence="8">3'-5' exoribonuclease that releases 5'-nucleoside monophosphates and is involved in maturation of structured RNAs.</text>
</comment>
<dbReference type="Pfam" id="PF17876">
    <property type="entry name" value="CSD2"/>
    <property type="match status" value="1"/>
</dbReference>
<dbReference type="NCBIfam" id="TIGR00358">
    <property type="entry name" value="3_prime_RNase"/>
    <property type="match status" value="1"/>
</dbReference>
<comment type="caution">
    <text evidence="11">The sequence shown here is derived from an EMBL/GenBank/DDBJ whole genome shotgun (WGS) entry which is preliminary data.</text>
</comment>
<feature type="region of interest" description="Disordered" evidence="9">
    <location>
        <begin position="599"/>
        <end position="618"/>
    </location>
</feature>
<dbReference type="SMART" id="SM00357">
    <property type="entry name" value="CSP"/>
    <property type="match status" value="1"/>
</dbReference>
<feature type="compositionally biased region" description="Low complexity" evidence="9">
    <location>
        <begin position="906"/>
        <end position="919"/>
    </location>
</feature>
<keyword evidence="4 8" id="KW-0540">Nuclease</keyword>
<organism evidence="11 12">
    <name type="scientific">Massilia timonae</name>
    <dbReference type="NCBI Taxonomy" id="47229"/>
    <lineage>
        <taxon>Bacteria</taxon>
        <taxon>Pseudomonadati</taxon>
        <taxon>Pseudomonadota</taxon>
        <taxon>Betaproteobacteria</taxon>
        <taxon>Burkholderiales</taxon>
        <taxon>Oxalobacteraceae</taxon>
        <taxon>Telluria group</taxon>
        <taxon>Massilia</taxon>
    </lineage>
</organism>
<dbReference type="SMART" id="SM00316">
    <property type="entry name" value="S1"/>
    <property type="match status" value="1"/>
</dbReference>
<dbReference type="EC" id="3.1.13.1" evidence="8"/>
<gene>
    <name evidence="8 11" type="primary">rnr</name>
    <name evidence="11" type="ORF">LO55_4585</name>
</gene>
<dbReference type="Proteomes" id="UP000180246">
    <property type="component" value="Unassembled WGS sequence"/>
</dbReference>
<dbReference type="PROSITE" id="PS50126">
    <property type="entry name" value="S1"/>
    <property type="match status" value="1"/>
</dbReference>
<evidence type="ECO:0000313" key="11">
    <source>
        <dbReference type="EMBL" id="OIJ39573.1"/>
    </source>
</evidence>
<dbReference type="EMBL" id="JRYB01000001">
    <property type="protein sequence ID" value="OIJ39573.1"/>
    <property type="molecule type" value="Genomic_DNA"/>
</dbReference>
<dbReference type="Pfam" id="PF00575">
    <property type="entry name" value="S1"/>
    <property type="match status" value="1"/>
</dbReference>
<keyword evidence="7 8" id="KW-0694">RNA-binding</keyword>
<evidence type="ECO:0000256" key="3">
    <source>
        <dbReference type="ARBA" id="ARBA00022490"/>
    </source>
</evidence>
<feature type="region of interest" description="Disordered" evidence="9">
    <location>
        <begin position="742"/>
        <end position="793"/>
    </location>
</feature>
<dbReference type="GO" id="GO:0008859">
    <property type="term" value="F:exoribonuclease II activity"/>
    <property type="evidence" value="ECO:0007669"/>
    <property type="project" value="UniProtKB-UniRule"/>
</dbReference>
<keyword evidence="3 8" id="KW-0963">Cytoplasm</keyword>
<feature type="region of interest" description="Disordered" evidence="9">
    <location>
        <begin position="858"/>
        <end position="919"/>
    </location>
</feature>
<dbReference type="InterPro" id="IPR003029">
    <property type="entry name" value="S1_domain"/>
</dbReference>
<keyword evidence="6 8" id="KW-0269">Exonuclease</keyword>
<dbReference type="AlphaFoldDB" id="A0A1S2N3U9"/>
<dbReference type="InterPro" id="IPR004476">
    <property type="entry name" value="RNase_II/RNase_R"/>
</dbReference>
<dbReference type="Pfam" id="PF00773">
    <property type="entry name" value="RNB"/>
    <property type="match status" value="1"/>
</dbReference>
<dbReference type="CDD" id="cd04471">
    <property type="entry name" value="S1_RNase_R"/>
    <property type="match status" value="1"/>
</dbReference>
<dbReference type="Gene3D" id="2.40.50.140">
    <property type="entry name" value="Nucleic acid-binding proteins"/>
    <property type="match status" value="2"/>
</dbReference>
<dbReference type="SUPFAM" id="SSF50249">
    <property type="entry name" value="Nucleic acid-binding proteins"/>
    <property type="match status" value="4"/>
</dbReference>
<feature type="compositionally biased region" description="Basic and acidic residues" evidence="9">
    <location>
        <begin position="605"/>
        <end position="618"/>
    </location>
</feature>
<evidence type="ECO:0000256" key="9">
    <source>
        <dbReference type="SAM" id="MobiDB-lite"/>
    </source>
</evidence>
<dbReference type="InterPro" id="IPR022966">
    <property type="entry name" value="RNase_II/R_CS"/>
</dbReference>
<dbReference type="SMART" id="SM00955">
    <property type="entry name" value="RNB"/>
    <property type="match status" value="1"/>
</dbReference>
<dbReference type="PANTHER" id="PTHR23355">
    <property type="entry name" value="RIBONUCLEASE"/>
    <property type="match status" value="1"/>
</dbReference>
<proteinExistence type="inferred from homology"/>
<evidence type="ECO:0000256" key="5">
    <source>
        <dbReference type="ARBA" id="ARBA00022801"/>
    </source>
</evidence>
<evidence type="ECO:0000256" key="2">
    <source>
        <dbReference type="ARBA" id="ARBA00004496"/>
    </source>
</evidence>
<dbReference type="PANTHER" id="PTHR23355:SF9">
    <property type="entry name" value="DIS3-LIKE EXONUCLEASE 2"/>
    <property type="match status" value="1"/>
</dbReference>
<evidence type="ECO:0000256" key="6">
    <source>
        <dbReference type="ARBA" id="ARBA00022839"/>
    </source>
</evidence>
<dbReference type="HAMAP" id="MF_01895">
    <property type="entry name" value="RNase_R"/>
    <property type="match status" value="1"/>
</dbReference>
<dbReference type="InterPro" id="IPR050180">
    <property type="entry name" value="RNR_Ribonuclease"/>
</dbReference>
<evidence type="ECO:0000256" key="1">
    <source>
        <dbReference type="ARBA" id="ARBA00001849"/>
    </source>
</evidence>
<dbReference type="InterPro" id="IPR001900">
    <property type="entry name" value="RNase_II/R"/>
</dbReference>
<dbReference type="InterPro" id="IPR013223">
    <property type="entry name" value="RNase_B_OB_dom"/>
</dbReference>
<dbReference type="GO" id="GO:0005829">
    <property type="term" value="C:cytosol"/>
    <property type="evidence" value="ECO:0007669"/>
    <property type="project" value="TreeGrafter"/>
</dbReference>
<dbReference type="RefSeq" id="WP_071363207.1">
    <property type="nucleotide sequence ID" value="NZ_JRYB01000001.1"/>
</dbReference>
<feature type="compositionally biased region" description="Low complexity" evidence="9">
    <location>
        <begin position="858"/>
        <end position="882"/>
    </location>
</feature>
<dbReference type="InterPro" id="IPR011805">
    <property type="entry name" value="RNase_R"/>
</dbReference>
<evidence type="ECO:0000256" key="4">
    <source>
        <dbReference type="ARBA" id="ARBA00022722"/>
    </source>
</evidence>
<comment type="subcellular location">
    <subcellularLocation>
        <location evidence="2 8">Cytoplasm</location>
    </subcellularLocation>
</comment>
<name>A0A1S2N3U9_9BURK</name>
<feature type="compositionally biased region" description="Low complexity" evidence="9">
    <location>
        <begin position="889"/>
        <end position="899"/>
    </location>
</feature>
<reference evidence="11 12" key="1">
    <citation type="submission" date="2014-10" db="EMBL/GenBank/DDBJ databases">
        <authorList>
            <person name="Seo M.-J."/>
            <person name="Seok Y.J."/>
            <person name="Cha I.-T."/>
        </authorList>
    </citation>
    <scope>NUCLEOTIDE SEQUENCE [LARGE SCALE GENOMIC DNA]</scope>
    <source>
        <strain evidence="11 12">NEU</strain>
    </source>
</reference>
<comment type="catalytic activity">
    <reaction evidence="1 8">
        <text>Exonucleolytic cleavage in the 3'- to 5'-direction to yield nucleoside 5'-phosphates.</text>
        <dbReference type="EC" id="3.1.13.1"/>
    </reaction>
</comment>
<feature type="domain" description="S1 motif" evidence="10">
    <location>
        <begin position="659"/>
        <end position="740"/>
    </location>
</feature>
<dbReference type="GO" id="GO:0003723">
    <property type="term" value="F:RNA binding"/>
    <property type="evidence" value="ECO:0007669"/>
    <property type="project" value="UniProtKB-UniRule"/>
</dbReference>
<dbReference type="GO" id="GO:0006402">
    <property type="term" value="P:mRNA catabolic process"/>
    <property type="evidence" value="ECO:0007669"/>
    <property type="project" value="TreeGrafter"/>
</dbReference>